<accession>A0A6J4N709</accession>
<sequence length="169" mass="19166">EHRRASASPTQDRPGPVRPRGRARPGRRLHDRRRARAQCRLRRPDRPPCLPLRHRDRDDRAGRAAGRRHRPGGRAAGRGRRGRRPDHTGRLADRRQAGGDPGAQHPAGQRARLGDHRRVRLRRVRLGPRQPDPAPRPPGRRGAGGDELVLLLRRARRAAHPGRPRRDPV</sequence>
<feature type="non-terminal residue" evidence="2">
    <location>
        <position position="1"/>
    </location>
</feature>
<reference evidence="2" key="1">
    <citation type="submission" date="2020-02" db="EMBL/GenBank/DDBJ databases">
        <authorList>
            <person name="Meier V. D."/>
        </authorList>
    </citation>
    <scope>NUCLEOTIDE SEQUENCE</scope>
    <source>
        <strain evidence="2">AVDCRST_MAG60</strain>
    </source>
</reference>
<evidence type="ECO:0000313" key="2">
    <source>
        <dbReference type="EMBL" id="CAA9379461.1"/>
    </source>
</evidence>
<organism evidence="2">
    <name type="scientific">uncultured Nocardioides sp</name>
    <dbReference type="NCBI Taxonomy" id="198441"/>
    <lineage>
        <taxon>Bacteria</taxon>
        <taxon>Bacillati</taxon>
        <taxon>Actinomycetota</taxon>
        <taxon>Actinomycetes</taxon>
        <taxon>Propionibacteriales</taxon>
        <taxon>Nocardioidaceae</taxon>
        <taxon>Nocardioides</taxon>
        <taxon>environmental samples</taxon>
    </lineage>
</organism>
<protein>
    <submittedName>
        <fullName evidence="2">Uncharacterized protein</fullName>
    </submittedName>
</protein>
<feature type="compositionally biased region" description="Basic and acidic residues" evidence="1">
    <location>
        <begin position="85"/>
        <end position="97"/>
    </location>
</feature>
<dbReference type="EMBL" id="CADCUN010000083">
    <property type="protein sequence ID" value="CAA9379461.1"/>
    <property type="molecule type" value="Genomic_DNA"/>
</dbReference>
<feature type="non-terminal residue" evidence="2">
    <location>
        <position position="169"/>
    </location>
</feature>
<name>A0A6J4N709_9ACTN</name>
<gene>
    <name evidence="2" type="ORF">AVDCRST_MAG60-763</name>
</gene>
<feature type="compositionally biased region" description="Basic residues" evidence="1">
    <location>
        <begin position="19"/>
        <end position="43"/>
    </location>
</feature>
<proteinExistence type="predicted"/>
<feature type="region of interest" description="Disordered" evidence="1">
    <location>
        <begin position="1"/>
        <end position="147"/>
    </location>
</feature>
<dbReference type="AlphaFoldDB" id="A0A6J4N709"/>
<feature type="compositionally biased region" description="Basic residues" evidence="1">
    <location>
        <begin position="115"/>
        <end position="126"/>
    </location>
</feature>
<feature type="compositionally biased region" description="Basic residues" evidence="1">
    <location>
        <begin position="65"/>
        <end position="84"/>
    </location>
</feature>
<evidence type="ECO:0000256" key="1">
    <source>
        <dbReference type="SAM" id="MobiDB-lite"/>
    </source>
</evidence>
<feature type="compositionally biased region" description="Basic and acidic residues" evidence="1">
    <location>
        <begin position="53"/>
        <end position="62"/>
    </location>
</feature>